<dbReference type="PANTHER" id="PTHR24221:SF503">
    <property type="entry name" value="MITOCHONDRIAL POTASSIUM CHANNEL ATP-BINDING SUBUNIT"/>
    <property type="match status" value="1"/>
</dbReference>
<dbReference type="GO" id="GO:0016887">
    <property type="term" value="F:ATP hydrolysis activity"/>
    <property type="evidence" value="ECO:0007669"/>
    <property type="project" value="InterPro"/>
</dbReference>
<feature type="domain" description="ABC transporter" evidence="11">
    <location>
        <begin position="600"/>
        <end position="840"/>
    </location>
</feature>
<dbReference type="FunFam" id="3.40.50.300:FF:000287">
    <property type="entry name" value="Multidrug ABC transporter ATP-binding protein"/>
    <property type="match status" value="1"/>
</dbReference>
<dbReference type="PROSITE" id="PS00211">
    <property type="entry name" value="ABC_TRANSPORTER_1"/>
    <property type="match status" value="1"/>
</dbReference>
<comment type="similarity">
    <text evidence="8">Belongs to the ABC transporter superfamily. ABCB family. Heavy Metal importer (TC 3.A.1.210) subfamily.</text>
</comment>
<feature type="transmembrane region" description="Helical" evidence="10">
    <location>
        <begin position="86"/>
        <end position="106"/>
    </location>
</feature>
<protein>
    <recommendedName>
        <fullName evidence="15">Heavy metal tolerance protein</fullName>
    </recommendedName>
</protein>
<evidence type="ECO:0000256" key="1">
    <source>
        <dbReference type="ARBA" id="ARBA00004141"/>
    </source>
</evidence>
<dbReference type="InterPro" id="IPR017871">
    <property type="entry name" value="ABC_transporter-like_CS"/>
</dbReference>
<evidence type="ECO:0000259" key="11">
    <source>
        <dbReference type="PROSITE" id="PS50893"/>
    </source>
</evidence>
<reference evidence="13 14" key="1">
    <citation type="submission" date="2016-07" db="EMBL/GenBank/DDBJ databases">
        <title>Comparative genomics of the entomopathogenic fungus Beauveria bassiana.</title>
        <authorList>
            <person name="Valero Jimenez C.A."/>
            <person name="Zwaan B.J."/>
            <person name="Van Kan J.A."/>
            <person name="Takken W."/>
            <person name="Debets A.J."/>
            <person name="Schoustra S.E."/>
            <person name="Koenraadt C.J."/>
        </authorList>
    </citation>
    <scope>NUCLEOTIDE SEQUENCE [LARGE SCALE GENOMIC DNA]</scope>
    <source>
        <strain evidence="13 14">ARSEF 8028</strain>
    </source>
</reference>
<dbReference type="InterPro" id="IPR003439">
    <property type="entry name" value="ABC_transporter-like_ATP-bd"/>
</dbReference>
<keyword evidence="3 10" id="KW-0812">Transmembrane</keyword>
<comment type="subcellular location">
    <subcellularLocation>
        <location evidence="1">Membrane</location>
        <topology evidence="1">Multi-pass membrane protein</topology>
    </subcellularLocation>
</comment>
<name>A0A2S7YMD3_BEABA</name>
<feature type="transmembrane region" description="Helical" evidence="10">
    <location>
        <begin position="55"/>
        <end position="74"/>
    </location>
</feature>
<dbReference type="PROSITE" id="PS50929">
    <property type="entry name" value="ABC_TM1F"/>
    <property type="match status" value="1"/>
</dbReference>
<dbReference type="InterPro" id="IPR036640">
    <property type="entry name" value="ABC1_TM_sf"/>
</dbReference>
<dbReference type="Gene3D" id="3.40.50.300">
    <property type="entry name" value="P-loop containing nucleotide triphosphate hydrolases"/>
    <property type="match status" value="1"/>
</dbReference>
<keyword evidence="2" id="KW-0813">Transport</keyword>
<evidence type="ECO:0000256" key="10">
    <source>
        <dbReference type="SAM" id="Phobius"/>
    </source>
</evidence>
<dbReference type="InterPro" id="IPR003593">
    <property type="entry name" value="AAA+_ATPase"/>
</dbReference>
<feature type="transmembrane region" description="Helical" evidence="10">
    <location>
        <begin position="113"/>
        <end position="133"/>
    </location>
</feature>
<keyword evidence="6 10" id="KW-1133">Transmembrane helix</keyword>
<evidence type="ECO:0000256" key="7">
    <source>
        <dbReference type="ARBA" id="ARBA00023136"/>
    </source>
</evidence>
<feature type="compositionally biased region" description="Polar residues" evidence="9">
    <location>
        <begin position="175"/>
        <end position="203"/>
    </location>
</feature>
<dbReference type="GO" id="GO:0005524">
    <property type="term" value="F:ATP binding"/>
    <property type="evidence" value="ECO:0007669"/>
    <property type="project" value="UniProtKB-KW"/>
</dbReference>
<dbReference type="OrthoDB" id="6500128at2759"/>
<feature type="domain" description="ABC transmembrane type-1" evidence="12">
    <location>
        <begin position="283"/>
        <end position="566"/>
    </location>
</feature>
<evidence type="ECO:0000256" key="5">
    <source>
        <dbReference type="ARBA" id="ARBA00022840"/>
    </source>
</evidence>
<feature type="transmembrane region" description="Helical" evidence="10">
    <location>
        <begin position="14"/>
        <end position="34"/>
    </location>
</feature>
<dbReference type="GO" id="GO:0016020">
    <property type="term" value="C:membrane"/>
    <property type="evidence" value="ECO:0007669"/>
    <property type="project" value="UniProtKB-SubCell"/>
</dbReference>
<dbReference type="PROSITE" id="PS50893">
    <property type="entry name" value="ABC_TRANSPORTER_2"/>
    <property type="match status" value="1"/>
</dbReference>
<keyword evidence="5" id="KW-0067">ATP-binding</keyword>
<dbReference type="SUPFAM" id="SSF90123">
    <property type="entry name" value="ABC transporter transmembrane region"/>
    <property type="match status" value="1"/>
</dbReference>
<organism evidence="13 14">
    <name type="scientific">Beauveria bassiana</name>
    <name type="common">White muscardine disease fungus</name>
    <name type="synonym">Tritirachium shiotae</name>
    <dbReference type="NCBI Taxonomy" id="176275"/>
    <lineage>
        <taxon>Eukaryota</taxon>
        <taxon>Fungi</taxon>
        <taxon>Dikarya</taxon>
        <taxon>Ascomycota</taxon>
        <taxon>Pezizomycotina</taxon>
        <taxon>Sordariomycetes</taxon>
        <taxon>Hypocreomycetidae</taxon>
        <taxon>Hypocreales</taxon>
        <taxon>Cordycipitaceae</taxon>
        <taxon>Beauveria</taxon>
    </lineage>
</organism>
<evidence type="ECO:0000256" key="6">
    <source>
        <dbReference type="ARBA" id="ARBA00022989"/>
    </source>
</evidence>
<evidence type="ECO:0000259" key="12">
    <source>
        <dbReference type="PROSITE" id="PS50929"/>
    </source>
</evidence>
<dbReference type="Pfam" id="PF00664">
    <property type="entry name" value="ABC_membrane"/>
    <property type="match status" value="1"/>
</dbReference>
<evidence type="ECO:0000256" key="2">
    <source>
        <dbReference type="ARBA" id="ARBA00022448"/>
    </source>
</evidence>
<dbReference type="GO" id="GO:0140359">
    <property type="term" value="F:ABC-type transporter activity"/>
    <property type="evidence" value="ECO:0007669"/>
    <property type="project" value="InterPro"/>
</dbReference>
<evidence type="ECO:0008006" key="15">
    <source>
        <dbReference type="Google" id="ProtNLM"/>
    </source>
</evidence>
<dbReference type="EMBL" id="JRHA01000007">
    <property type="protein sequence ID" value="PQK17173.1"/>
    <property type="molecule type" value="Genomic_DNA"/>
</dbReference>
<keyword evidence="4" id="KW-0547">Nucleotide-binding</keyword>
<dbReference type="Proteomes" id="UP000237441">
    <property type="component" value="Unassembled WGS sequence"/>
</dbReference>
<dbReference type="AlphaFoldDB" id="A0A2S7YMD3"/>
<dbReference type="SUPFAM" id="SSF52540">
    <property type="entry name" value="P-loop containing nucleoside triphosphate hydrolases"/>
    <property type="match status" value="1"/>
</dbReference>
<feature type="compositionally biased region" description="Acidic residues" evidence="9">
    <location>
        <begin position="221"/>
        <end position="238"/>
    </location>
</feature>
<evidence type="ECO:0000313" key="14">
    <source>
        <dbReference type="Proteomes" id="UP000237441"/>
    </source>
</evidence>
<evidence type="ECO:0000256" key="3">
    <source>
        <dbReference type="ARBA" id="ARBA00022692"/>
    </source>
</evidence>
<sequence>MEPTTDSVLDANSIAYPLALIALFTAIPFTRALFSRKSRLPTHAVTEAQQRRLRWSPPLIALTFMAEATLYHVQSRFEKNDLPPPSAIRFVLGSSLGWSLISILLLESKKPAWPSYIIAWILTASCNVAQLVAGSPLKSALNRWDTTHLAIQLLRILIAAGAAMYATAALKRSSTHNNSPGDEETQSLLNASPASLPGQTSASYGVAPYRDNDSNNGKDDNDNDGQDSDDEEMNDDDKEEQRMKRLSQQRLAESGWFGYLRGFMIFLPHLIPYKDRFTQLWLLVLIVCTCVDRVTTLLIPLQLANIIDALTAYQGTGHVPLKELALYFILNLPVRLAVQILDSCARTRISQFSKYQLNSLAFSHVMSLSMDYHTSRSTGKVITAIEQGTDLTFILDIVLGLGPRMVDLLIAAVYLTKRFDASTGVVMLMATVINAYVTTKGNKFTSAVQRKYVNNDQEENKVLYDAISNWYTVEIHNQAKREHERYNSAVMKALLSMRRWSDLSEIVFSTQEVVLEIGYIIVCYMIATRVADGHSTVSSFVFITSYWSVISWPIMSLAHQLHSTASQLVKAEWLYQLLLTKPSIQDKPGARPLQINNCEIEFKNVGFAYGPEQQKQRRQILHNISFTAAPGQTIALVGETGSGKSTILKLLYRFYDVTEGSITIDGQDLRDVTLSSLRDSLGAVPQDPSVFDQTIMENLLYARPGATEADVVDACRRACIHDHIMTASPEGYRARIGERGVRLSGGELQRLAIARVLVRRPRIVVLDEATSAVDSATEASVQRAVQTLGEGRTVFTVAHRLSTVVGAHRILVLHMGEVVESGTHRELLEKGGRYANLWRIQTAANNDGLL</sequence>
<dbReference type="InterPro" id="IPR039421">
    <property type="entry name" value="Type_1_exporter"/>
</dbReference>
<dbReference type="Pfam" id="PF00005">
    <property type="entry name" value="ABC_tran"/>
    <property type="match status" value="1"/>
</dbReference>
<dbReference type="Gene3D" id="1.20.1560.10">
    <property type="entry name" value="ABC transporter type 1, transmembrane domain"/>
    <property type="match status" value="1"/>
</dbReference>
<dbReference type="PANTHER" id="PTHR24221">
    <property type="entry name" value="ATP-BINDING CASSETTE SUB-FAMILY B"/>
    <property type="match status" value="1"/>
</dbReference>
<evidence type="ECO:0000256" key="4">
    <source>
        <dbReference type="ARBA" id="ARBA00022741"/>
    </source>
</evidence>
<dbReference type="SMART" id="SM00382">
    <property type="entry name" value="AAA"/>
    <property type="match status" value="1"/>
</dbReference>
<dbReference type="InterPro" id="IPR027417">
    <property type="entry name" value="P-loop_NTPase"/>
</dbReference>
<feature type="transmembrane region" description="Helical" evidence="10">
    <location>
        <begin position="153"/>
        <end position="170"/>
    </location>
</feature>
<feature type="transmembrane region" description="Helical" evidence="10">
    <location>
        <begin position="251"/>
        <end position="271"/>
    </location>
</feature>
<comment type="caution">
    <text evidence="13">The sequence shown here is derived from an EMBL/GenBank/DDBJ whole genome shotgun (WGS) entry which is preliminary data.</text>
</comment>
<evidence type="ECO:0000256" key="9">
    <source>
        <dbReference type="SAM" id="MobiDB-lite"/>
    </source>
</evidence>
<proteinExistence type="inferred from homology"/>
<feature type="region of interest" description="Disordered" evidence="9">
    <location>
        <begin position="173"/>
        <end position="245"/>
    </location>
</feature>
<feature type="compositionally biased region" description="Basic and acidic residues" evidence="9">
    <location>
        <begin position="210"/>
        <end position="220"/>
    </location>
</feature>
<dbReference type="InterPro" id="IPR011527">
    <property type="entry name" value="ABC1_TM_dom"/>
</dbReference>
<accession>A0A2S7YMD3</accession>
<keyword evidence="7 10" id="KW-0472">Membrane</keyword>
<gene>
    <name evidence="13" type="ORF">BB8028_0007g03700</name>
</gene>
<evidence type="ECO:0000256" key="8">
    <source>
        <dbReference type="ARBA" id="ARBA00024363"/>
    </source>
</evidence>
<evidence type="ECO:0000313" key="13">
    <source>
        <dbReference type="EMBL" id="PQK17173.1"/>
    </source>
</evidence>